<feature type="compositionally biased region" description="Polar residues" evidence="1">
    <location>
        <begin position="27"/>
        <end position="46"/>
    </location>
</feature>
<sequence>MSDDDEPEVEVKENSEGIKKEPEDGSMETSALKQSSENEPPTTSFNWDDRKAIEWQSLYDIINLFGCGLKPDWMGFSALPLKAEIKEEIMDEETNDLRRDDADSKAVSSDGCTFLRKDENGRSVLRFYWIDAFEDPIKFPGSLFSIL</sequence>
<organism evidence="4">
    <name type="scientific">Anisakis simplex</name>
    <name type="common">Herring worm</name>
    <dbReference type="NCBI Taxonomy" id="6269"/>
    <lineage>
        <taxon>Eukaryota</taxon>
        <taxon>Metazoa</taxon>
        <taxon>Ecdysozoa</taxon>
        <taxon>Nematoda</taxon>
        <taxon>Chromadorea</taxon>
        <taxon>Rhabditida</taxon>
        <taxon>Spirurina</taxon>
        <taxon>Ascaridomorpha</taxon>
        <taxon>Ascaridoidea</taxon>
        <taxon>Anisakidae</taxon>
        <taxon>Anisakis</taxon>
        <taxon>Anisakis simplex complex</taxon>
    </lineage>
</organism>
<proteinExistence type="predicted"/>
<reference evidence="2 3" key="2">
    <citation type="submission" date="2018-11" db="EMBL/GenBank/DDBJ databases">
        <authorList>
            <consortium name="Pathogen Informatics"/>
        </authorList>
    </citation>
    <scope>NUCLEOTIDE SEQUENCE [LARGE SCALE GENOMIC DNA]</scope>
</reference>
<accession>A0A0M3J9Y3</accession>
<dbReference type="EMBL" id="UYRR01007174">
    <property type="protein sequence ID" value="VDK23371.1"/>
    <property type="molecule type" value="Genomic_DNA"/>
</dbReference>
<feature type="compositionally biased region" description="Basic and acidic residues" evidence="1">
    <location>
        <begin position="9"/>
        <end position="23"/>
    </location>
</feature>
<evidence type="ECO:0000313" key="2">
    <source>
        <dbReference type="EMBL" id="VDK23371.1"/>
    </source>
</evidence>
<protein>
    <submittedName>
        <fullName evidence="2 4">Uncharacterized protein</fullName>
    </submittedName>
</protein>
<feature type="region of interest" description="Disordered" evidence="1">
    <location>
        <begin position="1"/>
        <end position="47"/>
    </location>
</feature>
<evidence type="ECO:0000313" key="3">
    <source>
        <dbReference type="Proteomes" id="UP000267096"/>
    </source>
</evidence>
<gene>
    <name evidence="2" type="ORF">ASIM_LOCUS4216</name>
</gene>
<reference evidence="4" key="1">
    <citation type="submission" date="2017-02" db="UniProtKB">
        <authorList>
            <consortium name="WormBaseParasite"/>
        </authorList>
    </citation>
    <scope>IDENTIFICATION</scope>
</reference>
<dbReference type="OrthoDB" id="8197612at2759"/>
<dbReference type="Proteomes" id="UP000267096">
    <property type="component" value="Unassembled WGS sequence"/>
</dbReference>
<evidence type="ECO:0000313" key="4">
    <source>
        <dbReference type="WBParaSite" id="ASIM_0000440201-mRNA-1"/>
    </source>
</evidence>
<evidence type="ECO:0000256" key="1">
    <source>
        <dbReference type="SAM" id="MobiDB-lite"/>
    </source>
</evidence>
<name>A0A0M3J9Y3_ANISI</name>
<keyword evidence="3" id="KW-1185">Reference proteome</keyword>
<dbReference type="WBParaSite" id="ASIM_0000440201-mRNA-1">
    <property type="protein sequence ID" value="ASIM_0000440201-mRNA-1"/>
    <property type="gene ID" value="ASIM_0000440201"/>
</dbReference>
<dbReference type="AlphaFoldDB" id="A0A0M3J9Y3"/>